<dbReference type="FunFam" id="3.90.226.10:FF:000026">
    <property type="entry name" value="3-hydroxyisobutyryl-CoA hydrolase, mitochondrial"/>
    <property type="match status" value="1"/>
</dbReference>
<sequence>MIGVKSLQQRSLNLTRLLSFSPGQAGRMEYSASASTAEQEIIYSKYGAVGVILLNRQKALNSINQSMVVSMHQKLKEWTTDGTKLVICKGSGAKAFCAGGDVVAIYNAGKPGQDNLMGEFFREEYILNHQIGTLKIPYVALIHGITMGGGVGISVHGKFRVATEKTMFAMPETAIGFLTDVGGSYFLPRLPGNLGLYLALTGDRLVGKDVKFAGVATHFVDAAQLPFLEKDLISLKNPDDASVADILSKFEKKSEVQKDVKFSMENKTDWIDNTFGGSSMEDIVKNLRDDSTEWSKQTLSTLAKMSPTSLKIVHRQIQLGKSKDLAECLKMELRVALRLLRQNDFYEGVRAKLVDKDNKPAWKPSRLEDIPDTEIDRYFAPFSDPKQELQL</sequence>
<dbReference type="PANTHER" id="PTHR43176:SF3">
    <property type="entry name" value="3-HYDROXYISOBUTYRYL-COA HYDROLASE, MITOCHONDRIAL"/>
    <property type="match status" value="1"/>
</dbReference>
<evidence type="ECO:0000256" key="11">
    <source>
        <dbReference type="ARBA" id="ARBA00031181"/>
    </source>
</evidence>
<dbReference type="InterPro" id="IPR032259">
    <property type="entry name" value="HIBYL-CoA-H"/>
</dbReference>
<feature type="domain" description="Enoyl-CoA hydratase/isomerase" evidence="12">
    <location>
        <begin position="49"/>
        <end position="379"/>
    </location>
</feature>
<evidence type="ECO:0000256" key="7">
    <source>
        <dbReference type="ARBA" id="ARBA00022456"/>
    </source>
</evidence>
<accession>A0A1W0X4S8</accession>
<evidence type="ECO:0000259" key="12">
    <source>
        <dbReference type="Pfam" id="PF16113"/>
    </source>
</evidence>
<evidence type="ECO:0000256" key="9">
    <source>
        <dbReference type="ARBA" id="ARBA00023128"/>
    </source>
</evidence>
<dbReference type="Gene3D" id="3.90.226.10">
    <property type="entry name" value="2-enoyl-CoA Hydratase, Chain A, domain 1"/>
    <property type="match status" value="1"/>
</dbReference>
<reference evidence="14" key="1">
    <citation type="submission" date="2017-01" db="EMBL/GenBank/DDBJ databases">
        <title>Comparative genomics of anhydrobiosis in the tardigrade Hypsibius dujardini.</title>
        <authorList>
            <person name="Yoshida Y."/>
            <person name="Koutsovoulos G."/>
            <person name="Laetsch D."/>
            <person name="Stevens L."/>
            <person name="Kumar S."/>
            <person name="Horikawa D."/>
            <person name="Ishino K."/>
            <person name="Komine S."/>
            <person name="Tomita M."/>
            <person name="Blaxter M."/>
            <person name="Arakawa K."/>
        </authorList>
    </citation>
    <scope>NUCLEOTIDE SEQUENCE [LARGE SCALE GENOMIC DNA]</scope>
    <source>
        <strain evidence="14">Z151</strain>
    </source>
</reference>
<keyword evidence="14" id="KW-1185">Reference proteome</keyword>
<keyword evidence="8 13" id="KW-0378">Hydrolase</keyword>
<dbReference type="InterPro" id="IPR045004">
    <property type="entry name" value="ECH_dom"/>
</dbReference>
<dbReference type="EMBL" id="MTYJ01000018">
    <property type="protein sequence ID" value="OQV22370.1"/>
    <property type="molecule type" value="Genomic_DNA"/>
</dbReference>
<dbReference type="EC" id="3.1.2.4" evidence="5"/>
<evidence type="ECO:0000256" key="5">
    <source>
        <dbReference type="ARBA" id="ARBA00011915"/>
    </source>
</evidence>
<evidence type="ECO:0000256" key="10">
    <source>
        <dbReference type="ARBA" id="ARBA00024871"/>
    </source>
</evidence>
<comment type="caution">
    <text evidence="13">The sequence shown here is derived from an EMBL/GenBank/DDBJ whole genome shotgun (WGS) entry which is preliminary data.</text>
</comment>
<evidence type="ECO:0000256" key="3">
    <source>
        <dbReference type="ARBA" id="ARBA00005109"/>
    </source>
</evidence>
<keyword evidence="9" id="KW-0496">Mitochondrion</keyword>
<dbReference type="Pfam" id="PF16113">
    <property type="entry name" value="ECH_2"/>
    <property type="match status" value="1"/>
</dbReference>
<gene>
    <name evidence="13" type="ORF">BV898_03866</name>
</gene>
<keyword evidence="7" id="KW-0101">Branched-chain amino acid catabolism</keyword>
<evidence type="ECO:0000313" key="14">
    <source>
        <dbReference type="Proteomes" id="UP000192578"/>
    </source>
</evidence>
<comment type="similarity">
    <text evidence="4">Belongs to the enoyl-CoA hydratase/isomerase family.</text>
</comment>
<evidence type="ECO:0000256" key="8">
    <source>
        <dbReference type="ARBA" id="ARBA00022801"/>
    </source>
</evidence>
<comment type="pathway">
    <text evidence="3">Amino-acid degradation; L-valine degradation.</text>
</comment>
<dbReference type="NCBIfam" id="NF004127">
    <property type="entry name" value="PRK05617.1"/>
    <property type="match status" value="1"/>
</dbReference>
<comment type="catalytic activity">
    <reaction evidence="1">
        <text>3-hydroxy-2-methylpropanoyl-CoA + H2O = 3-hydroxy-2-methylpropanoate + CoA + H(+)</text>
        <dbReference type="Rhea" id="RHEA:20888"/>
        <dbReference type="ChEBI" id="CHEBI:11805"/>
        <dbReference type="ChEBI" id="CHEBI:15377"/>
        <dbReference type="ChEBI" id="CHEBI:15378"/>
        <dbReference type="ChEBI" id="CHEBI:57287"/>
        <dbReference type="ChEBI" id="CHEBI:57340"/>
        <dbReference type="EC" id="3.1.2.4"/>
    </reaction>
</comment>
<organism evidence="13 14">
    <name type="scientific">Hypsibius exemplaris</name>
    <name type="common">Freshwater tardigrade</name>
    <dbReference type="NCBI Taxonomy" id="2072580"/>
    <lineage>
        <taxon>Eukaryota</taxon>
        <taxon>Metazoa</taxon>
        <taxon>Ecdysozoa</taxon>
        <taxon>Tardigrada</taxon>
        <taxon>Eutardigrada</taxon>
        <taxon>Parachela</taxon>
        <taxon>Hypsibioidea</taxon>
        <taxon>Hypsibiidae</taxon>
        <taxon>Hypsibius</taxon>
    </lineage>
</organism>
<dbReference type="SUPFAM" id="SSF52096">
    <property type="entry name" value="ClpP/crotonase"/>
    <property type="match status" value="1"/>
</dbReference>
<dbReference type="OrthoDB" id="1737613at2759"/>
<protein>
    <recommendedName>
        <fullName evidence="6">3-hydroxyisobutyryl-CoA hydrolase, mitochondrial</fullName>
        <ecNumber evidence="5">3.1.2.4</ecNumber>
    </recommendedName>
    <alternativeName>
        <fullName evidence="11">3-hydroxyisobutyryl-coenzyme A hydrolase</fullName>
    </alternativeName>
</protein>
<dbReference type="InterPro" id="IPR029045">
    <property type="entry name" value="ClpP/crotonase-like_dom_sf"/>
</dbReference>
<dbReference type="AlphaFoldDB" id="A0A1W0X4S8"/>
<dbReference type="Proteomes" id="UP000192578">
    <property type="component" value="Unassembled WGS sequence"/>
</dbReference>
<dbReference type="UniPathway" id="UPA00362"/>
<dbReference type="CDD" id="cd06558">
    <property type="entry name" value="crotonase-like"/>
    <property type="match status" value="1"/>
</dbReference>
<comment type="function">
    <text evidence="10">Hydrolyzes 3-hydroxyisobutyryl-CoA (HIBYL-CoA), a saline catabolite. Has high activity toward isobutyryl-CoA. Could be an isobutyryl-CoA dehydrogenase that functions in valine catabolism. Also hydrolyzes 3-hydroxypropanoyl-CoA.</text>
</comment>
<dbReference type="GO" id="GO:0005739">
    <property type="term" value="C:mitochondrion"/>
    <property type="evidence" value="ECO:0007669"/>
    <property type="project" value="UniProtKB-SubCell"/>
</dbReference>
<proteinExistence type="inferred from homology"/>
<name>A0A1W0X4S8_HYPEX</name>
<evidence type="ECO:0000256" key="1">
    <source>
        <dbReference type="ARBA" id="ARBA00001709"/>
    </source>
</evidence>
<comment type="subcellular location">
    <subcellularLocation>
        <location evidence="2">Mitochondrion</location>
    </subcellularLocation>
</comment>
<dbReference type="GO" id="GO:0003860">
    <property type="term" value="F:3-hydroxyisobutyryl-CoA hydrolase activity"/>
    <property type="evidence" value="ECO:0007669"/>
    <property type="project" value="UniProtKB-EC"/>
</dbReference>
<evidence type="ECO:0000313" key="13">
    <source>
        <dbReference type="EMBL" id="OQV22370.1"/>
    </source>
</evidence>
<evidence type="ECO:0000256" key="4">
    <source>
        <dbReference type="ARBA" id="ARBA00005254"/>
    </source>
</evidence>
<evidence type="ECO:0000256" key="2">
    <source>
        <dbReference type="ARBA" id="ARBA00004173"/>
    </source>
</evidence>
<dbReference type="GO" id="GO:0006574">
    <property type="term" value="P:L-valine catabolic process"/>
    <property type="evidence" value="ECO:0007669"/>
    <property type="project" value="UniProtKB-UniPathway"/>
</dbReference>
<evidence type="ECO:0000256" key="6">
    <source>
        <dbReference type="ARBA" id="ARBA00016714"/>
    </source>
</evidence>
<dbReference type="PANTHER" id="PTHR43176">
    <property type="entry name" value="3-HYDROXYISOBUTYRYL-COA HYDROLASE-RELATED"/>
    <property type="match status" value="1"/>
</dbReference>